<reference evidence="1 2" key="1">
    <citation type="journal article" date="2016" name="Sci. Rep.">
        <title>Peltaster fructicola genome reveals evolution from an invasive phytopathogen to an ectophytic parasite.</title>
        <authorList>
            <person name="Xu C."/>
            <person name="Chen H."/>
            <person name="Gleason M.L."/>
            <person name="Xu J.R."/>
            <person name="Liu H."/>
            <person name="Zhang R."/>
            <person name="Sun G."/>
        </authorList>
    </citation>
    <scope>NUCLEOTIDE SEQUENCE [LARGE SCALE GENOMIC DNA]</scope>
    <source>
        <strain evidence="1 2">LNHT1506</strain>
    </source>
</reference>
<name>A0A6H0XXQ8_9PEZI</name>
<dbReference type="EMBL" id="CP051141">
    <property type="protein sequence ID" value="QIW99551.1"/>
    <property type="molecule type" value="Genomic_DNA"/>
</dbReference>
<evidence type="ECO:0000313" key="1">
    <source>
        <dbReference type="EMBL" id="QIW99551.1"/>
    </source>
</evidence>
<accession>A0A6H0XXQ8</accession>
<organism evidence="1 2">
    <name type="scientific">Peltaster fructicola</name>
    <dbReference type="NCBI Taxonomy" id="286661"/>
    <lineage>
        <taxon>Eukaryota</taxon>
        <taxon>Fungi</taxon>
        <taxon>Dikarya</taxon>
        <taxon>Ascomycota</taxon>
        <taxon>Pezizomycotina</taxon>
        <taxon>Dothideomycetes</taxon>
        <taxon>Dothideomycetes incertae sedis</taxon>
        <taxon>Peltaster</taxon>
    </lineage>
</organism>
<sequence>MEVLVEKPGTEKAVTGHLPAGSMYTITESDSYSVDVTASVSVEAGFFDPFSASASVSVDERYSRMTSHGETINVDCDDGQDGIIYAYPPFTMYAGLCRSDDNNEIDVWVPAVGHTNYRATCLGCD</sequence>
<protein>
    <submittedName>
        <fullName evidence="1">Uncharacterized protein</fullName>
    </submittedName>
</protein>
<dbReference type="OrthoDB" id="3677120at2759"/>
<proteinExistence type="predicted"/>
<dbReference type="Proteomes" id="UP000503462">
    <property type="component" value="Chromosome 3"/>
</dbReference>
<keyword evidence="2" id="KW-1185">Reference proteome</keyword>
<gene>
    <name evidence="1" type="ORF">AMS68_005069</name>
</gene>
<evidence type="ECO:0000313" key="2">
    <source>
        <dbReference type="Proteomes" id="UP000503462"/>
    </source>
</evidence>
<dbReference type="AlphaFoldDB" id="A0A6H0XXQ8"/>